<dbReference type="OrthoDB" id="19923at2759"/>
<dbReference type="Proteomes" id="UP000031516">
    <property type="component" value="Unassembled WGS sequence"/>
</dbReference>
<proteinExistence type="predicted"/>
<dbReference type="InterPro" id="IPR001781">
    <property type="entry name" value="Znf_LIM"/>
</dbReference>
<keyword evidence="4" id="KW-0440">LIM domain</keyword>
<dbReference type="InterPro" id="IPR050729">
    <property type="entry name" value="Rho-GAP"/>
</dbReference>
<evidence type="ECO:0000256" key="3">
    <source>
        <dbReference type="ARBA" id="ARBA00022833"/>
    </source>
</evidence>
<dbReference type="EMBL" id="CCBQ010000037">
    <property type="protein sequence ID" value="CDO94211.1"/>
    <property type="molecule type" value="Genomic_DNA"/>
</dbReference>
<dbReference type="Pfam" id="PF00412">
    <property type="entry name" value="LIM"/>
    <property type="match status" value="2"/>
</dbReference>
<dbReference type="GO" id="GO:0005096">
    <property type="term" value="F:GTPase activator activity"/>
    <property type="evidence" value="ECO:0007669"/>
    <property type="project" value="UniProtKB-KW"/>
</dbReference>
<evidence type="ECO:0000259" key="8">
    <source>
        <dbReference type="PROSITE" id="PS50238"/>
    </source>
</evidence>
<keyword evidence="10" id="KW-1185">Reference proteome</keyword>
<dbReference type="PANTHER" id="PTHR23176:SF121">
    <property type="entry name" value="RHO-TYPE GTPASE-ACTIVATING PROTEIN 1-RELATED"/>
    <property type="match status" value="1"/>
</dbReference>
<feature type="compositionally biased region" description="Polar residues" evidence="6">
    <location>
        <begin position="195"/>
        <end position="212"/>
    </location>
</feature>
<feature type="region of interest" description="Disordered" evidence="6">
    <location>
        <begin position="167"/>
        <end position="212"/>
    </location>
</feature>
<accession>A0A0A8L7K6</accession>
<dbReference type="PANTHER" id="PTHR23176">
    <property type="entry name" value="RHO/RAC/CDC GTPASE-ACTIVATING PROTEIN"/>
    <property type="match status" value="1"/>
</dbReference>
<dbReference type="GO" id="GO:0005938">
    <property type="term" value="C:cell cortex"/>
    <property type="evidence" value="ECO:0007669"/>
    <property type="project" value="UniProtKB-ARBA"/>
</dbReference>
<evidence type="ECO:0000256" key="2">
    <source>
        <dbReference type="ARBA" id="ARBA00022723"/>
    </source>
</evidence>
<evidence type="ECO:0000256" key="1">
    <source>
        <dbReference type="ARBA" id="ARBA00022468"/>
    </source>
</evidence>
<organism evidence="9 10">
    <name type="scientific">Kluyveromyces dobzhanskii CBS 2104</name>
    <dbReference type="NCBI Taxonomy" id="1427455"/>
    <lineage>
        <taxon>Eukaryota</taxon>
        <taxon>Fungi</taxon>
        <taxon>Dikarya</taxon>
        <taxon>Ascomycota</taxon>
        <taxon>Saccharomycotina</taxon>
        <taxon>Saccharomycetes</taxon>
        <taxon>Saccharomycetales</taxon>
        <taxon>Saccharomycetaceae</taxon>
        <taxon>Kluyveromyces</taxon>
    </lineage>
</organism>
<dbReference type="FunFam" id="2.10.110.10:FF:000123">
    <property type="entry name" value="Rho GTPase-activating protein"/>
    <property type="match status" value="1"/>
</dbReference>
<dbReference type="Gene3D" id="1.10.555.10">
    <property type="entry name" value="Rho GTPase activation protein"/>
    <property type="match status" value="1"/>
</dbReference>
<dbReference type="Gene3D" id="2.10.110.10">
    <property type="entry name" value="Cysteine Rich Protein"/>
    <property type="match status" value="2"/>
</dbReference>
<evidence type="ECO:0000259" key="7">
    <source>
        <dbReference type="PROSITE" id="PS50023"/>
    </source>
</evidence>
<feature type="domain" description="LIM zinc-binding" evidence="7">
    <location>
        <begin position="69"/>
        <end position="130"/>
    </location>
</feature>
<feature type="domain" description="Rho-GAP" evidence="8">
    <location>
        <begin position="838"/>
        <end position="1043"/>
    </location>
</feature>
<feature type="region of interest" description="Disordered" evidence="6">
    <location>
        <begin position="808"/>
        <end position="832"/>
    </location>
</feature>
<feature type="compositionally biased region" description="Polar residues" evidence="6">
    <location>
        <begin position="622"/>
        <end position="636"/>
    </location>
</feature>
<gene>
    <name evidence="9" type="ORF">KLDO_g2487A</name>
</gene>
<evidence type="ECO:0000256" key="5">
    <source>
        <dbReference type="SAM" id="Coils"/>
    </source>
</evidence>
<keyword evidence="3 4" id="KW-0862">Zinc</keyword>
<dbReference type="CDD" id="cd00159">
    <property type="entry name" value="RhoGAP"/>
    <property type="match status" value="1"/>
</dbReference>
<evidence type="ECO:0000313" key="10">
    <source>
        <dbReference type="Proteomes" id="UP000031516"/>
    </source>
</evidence>
<dbReference type="GO" id="GO:0005933">
    <property type="term" value="C:cellular bud"/>
    <property type="evidence" value="ECO:0007669"/>
    <property type="project" value="UniProtKB-ARBA"/>
</dbReference>
<protein>
    <submittedName>
        <fullName evidence="9">WGS project CCBQ000000000 data, contig 00106</fullName>
    </submittedName>
</protein>
<name>A0A0A8L7K6_9SACH</name>
<dbReference type="Pfam" id="PF00620">
    <property type="entry name" value="RhoGAP"/>
    <property type="match status" value="1"/>
</dbReference>
<dbReference type="SMART" id="SM00132">
    <property type="entry name" value="LIM"/>
    <property type="match status" value="2"/>
</dbReference>
<feature type="compositionally biased region" description="Polar residues" evidence="6">
    <location>
        <begin position="402"/>
        <end position="412"/>
    </location>
</feature>
<evidence type="ECO:0000256" key="4">
    <source>
        <dbReference type="PROSITE-ProRule" id="PRU00125"/>
    </source>
</evidence>
<dbReference type="InterPro" id="IPR008936">
    <property type="entry name" value="Rho_GTPase_activation_prot"/>
</dbReference>
<comment type="caution">
    <text evidence="9">The sequence shown here is derived from an EMBL/GenBank/DDBJ whole genome shotgun (WGS) entry which is preliminary data.</text>
</comment>
<dbReference type="GO" id="GO:0046872">
    <property type="term" value="F:metal ion binding"/>
    <property type="evidence" value="ECO:0007669"/>
    <property type="project" value="UniProtKB-KW"/>
</dbReference>
<dbReference type="SMART" id="SM00324">
    <property type="entry name" value="RhoGAP"/>
    <property type="match status" value="1"/>
</dbReference>
<feature type="compositionally biased region" description="Polar residues" evidence="6">
    <location>
        <begin position="352"/>
        <end position="370"/>
    </location>
</feature>
<dbReference type="PROSITE" id="PS50023">
    <property type="entry name" value="LIM_DOMAIN_2"/>
    <property type="match status" value="1"/>
</dbReference>
<dbReference type="AlphaFoldDB" id="A0A0A8L7K6"/>
<dbReference type="SUPFAM" id="SSF48350">
    <property type="entry name" value="GTPase activation domain, GAP"/>
    <property type="match status" value="1"/>
</dbReference>
<dbReference type="CDD" id="cd09394">
    <property type="entry name" value="LIM1_Rga"/>
    <property type="match status" value="1"/>
</dbReference>
<evidence type="ECO:0000313" key="9">
    <source>
        <dbReference type="EMBL" id="CDO94211.1"/>
    </source>
</evidence>
<feature type="compositionally biased region" description="Low complexity" evidence="6">
    <location>
        <begin position="813"/>
        <end position="827"/>
    </location>
</feature>
<keyword evidence="1" id="KW-0343">GTPase activation</keyword>
<dbReference type="PROSITE" id="PS50238">
    <property type="entry name" value="RHOGAP"/>
    <property type="match status" value="1"/>
</dbReference>
<feature type="region of interest" description="Disordered" evidence="6">
    <location>
        <begin position="402"/>
        <end position="446"/>
    </location>
</feature>
<dbReference type="GO" id="GO:0007010">
    <property type="term" value="P:cytoskeleton organization"/>
    <property type="evidence" value="ECO:0007669"/>
    <property type="project" value="UniProtKB-ARBA"/>
</dbReference>
<dbReference type="GO" id="GO:0007165">
    <property type="term" value="P:signal transduction"/>
    <property type="evidence" value="ECO:0007669"/>
    <property type="project" value="InterPro"/>
</dbReference>
<dbReference type="InterPro" id="IPR000198">
    <property type="entry name" value="RhoGAP_dom"/>
</dbReference>
<feature type="region of interest" description="Disordered" evidence="6">
    <location>
        <begin position="496"/>
        <end position="636"/>
    </location>
</feature>
<feature type="compositionally biased region" description="Polar residues" evidence="6">
    <location>
        <begin position="599"/>
        <end position="614"/>
    </location>
</feature>
<feature type="compositionally biased region" description="Low complexity" evidence="6">
    <location>
        <begin position="331"/>
        <end position="340"/>
    </location>
</feature>
<feature type="coiled-coil region" evidence="5">
    <location>
        <begin position="670"/>
        <end position="725"/>
    </location>
</feature>
<reference evidence="9 10" key="1">
    <citation type="submission" date="2014-03" db="EMBL/GenBank/DDBJ databases">
        <title>The genome of Kluyveromyces dobzhanskii.</title>
        <authorList>
            <person name="Nystedt B."/>
            <person name="Astrom S."/>
        </authorList>
    </citation>
    <scope>NUCLEOTIDE SEQUENCE [LARGE SCALE GENOMIC DNA]</scope>
    <source>
        <strain evidence="9 10">CBS 2104</strain>
    </source>
</reference>
<keyword evidence="5" id="KW-0175">Coiled coil</keyword>
<dbReference type="CDD" id="cd09395">
    <property type="entry name" value="LIM2_Rga"/>
    <property type="match status" value="1"/>
</dbReference>
<sequence length="1051" mass="116859">MSASPKGVAETSVCVRCTNHITMGHAYELGGNRWHTHCFSCYKCDKPLSCDSDFLVLGTSDLICFECSDSCKCCGKKIDDLAIILASSNEAYCSDCFKCCKCGEKINDLRYAKTKKGLFCITCHERLLARKKYHEEKKRRLKKQLPIVPNPSLTHSLSLLDNSRIESGGEETASTNNMNLGLDPGLNLTPESDPYSETPNSAPVRSKSRSTTADLLQHQHIHDNNHNYGQEHNVREELQQPAAASPSPPPQKIITAPIDFSKKDSIVKSNSNSVIAQFLDDEYHDDNESVTTEHRHSASQLDKILQNTLDNSEEDTLQIGPTFNTSDILPSSSRQPSDSSFTVSRSELEQHLTYSPQSSINKTPSHSSVKSPLYGLQPPKSPDVHRHAMVFETDSYEDITTNQHSMANSNVMKTPKGKNKSTEEDYVLRTPKSDSEPRPTGLGISTPKSLQKFKLSSSLSIISPRAEIVKQTSIIGVPYESLDERSLNLGNTEHSSVAVNSAPGHHRRTSSGAKISTRSLSFRSKNLISNLRSKSKSSNSPNKPADKDSDTHSGWGVASVHSAIDESSSSLPSGSIRRRISSRGQSDSTIYSHLPAEGDQQQSHIRSKSGSNKVSMFRTPPLGSTNTGTNSHSKSVSIDAGNHNVIREDEKAEDGGTFTPTAKELFGKDVRTISLQLRKLNMEVNELQLTKAQLTADIEKLRITRDILTTENEVLRNESKDLRQMVPSQESLPEEKYDTEFNGNGNPMSPTKNQLTSASSSSVAKPRFWKLFGSGNANVRQVNPNSSKSVEISAPMLQNPNEFDDLKLLPIQNSGSNDSVPSNSLSSTGSDGQTLYGSPLVSRCAYEKRDVPLIITTCLDYIESSPELMMTEGIYRKSGSQVLIEQFEKKFAEEERVDFARLNTDVHAVTSILKRYLRKLPNPIFSYQCYESLVNLVRDNNLLTEIPLNKNTNQPPIFDNMLEKLCSVLRTLPIQHLITLRLLCNHLEHIMEYKEDNLMNLHNLALVFAPGLIKDYTGEKDVVDMKERNYLIGFVLLNYRELFHVLQNTDL</sequence>
<feature type="compositionally biased region" description="Basic and acidic residues" evidence="6">
    <location>
        <begin position="420"/>
        <end position="437"/>
    </location>
</feature>
<feature type="compositionally biased region" description="Low complexity" evidence="6">
    <location>
        <begin position="524"/>
        <end position="543"/>
    </location>
</feature>
<evidence type="ECO:0000256" key="6">
    <source>
        <dbReference type="SAM" id="MobiDB-lite"/>
    </source>
</evidence>
<keyword evidence="2 4" id="KW-0479">Metal-binding</keyword>
<feature type="compositionally biased region" description="Polar residues" evidence="6">
    <location>
        <begin position="319"/>
        <end position="330"/>
    </location>
</feature>
<feature type="compositionally biased region" description="Polar residues" evidence="6">
    <location>
        <begin position="510"/>
        <end position="523"/>
    </location>
</feature>
<feature type="region of interest" description="Disordered" evidence="6">
    <location>
        <begin position="315"/>
        <end position="383"/>
    </location>
</feature>
<dbReference type="PROSITE" id="PS00478">
    <property type="entry name" value="LIM_DOMAIN_1"/>
    <property type="match status" value="1"/>
</dbReference>